<dbReference type="InterPro" id="IPR000863">
    <property type="entry name" value="Sulfotransferase_dom"/>
</dbReference>
<dbReference type="RefSeq" id="WP_165197206.1">
    <property type="nucleotide sequence ID" value="NZ_CP106738.1"/>
</dbReference>
<feature type="domain" description="Sulfotransferase" evidence="3">
    <location>
        <begin position="6"/>
        <end position="273"/>
    </location>
</feature>
<dbReference type="SUPFAM" id="SSF52540">
    <property type="entry name" value="P-loop containing nucleoside triphosphate hydrolases"/>
    <property type="match status" value="1"/>
</dbReference>
<evidence type="ECO:0000256" key="2">
    <source>
        <dbReference type="ARBA" id="ARBA00022679"/>
    </source>
</evidence>
<keyword evidence="2" id="KW-0808">Transferase</keyword>
<evidence type="ECO:0000259" key="3">
    <source>
        <dbReference type="Pfam" id="PF00685"/>
    </source>
</evidence>
<gene>
    <name evidence="4" type="ORF">N7U68_06315</name>
</gene>
<dbReference type="Proteomes" id="UP001064087">
    <property type="component" value="Chromosome"/>
</dbReference>
<evidence type="ECO:0000313" key="5">
    <source>
        <dbReference type="Proteomes" id="UP001064087"/>
    </source>
</evidence>
<dbReference type="EMBL" id="CP106738">
    <property type="protein sequence ID" value="UXX84262.1"/>
    <property type="molecule type" value="Genomic_DNA"/>
</dbReference>
<sequence length="276" mass="31077">MKNSIVWLASYPKSGNTWTRIFLANYLANTQEPMPINQVNKFGMGDAIAKTYHMVAGRRIDTRDLALTLSLREKVLRGIVANNADVNLVKTHNIKSVARGIDLIPTKYTRSAIYIMRDPRDMVLSAARHYGEPVEKVVARIARSDNATQADDNTVAVFQGSWSEHVKSWTGYAPYPVLTLRYEDMLTNPHQEFAKTLTHLGVPVDDERLDRAVRHASFDEVSKQETETGFMEKPAGAEKFFASGRSGQWKTDLDPALADQICNNHAKTMKKFGYLE</sequence>
<dbReference type="Gene3D" id="3.40.50.300">
    <property type="entry name" value="P-loop containing nucleotide triphosphate hydrolases"/>
    <property type="match status" value="1"/>
</dbReference>
<reference evidence="4" key="1">
    <citation type="submission" date="2022-10" db="EMBL/GenBank/DDBJ databases">
        <title>Roseovarius pelagicus sp. nov., isolated from Arctic seawater.</title>
        <authorList>
            <person name="Hong Y.W."/>
            <person name="Hwang C.Y."/>
        </authorList>
    </citation>
    <scope>NUCLEOTIDE SEQUENCE</scope>
    <source>
        <strain evidence="4">HL-MP18</strain>
    </source>
</reference>
<protein>
    <submittedName>
        <fullName evidence="4">Sulfotransferase domain-containing protein</fullName>
    </submittedName>
</protein>
<proteinExistence type="inferred from homology"/>
<dbReference type="InterPro" id="IPR027417">
    <property type="entry name" value="P-loop_NTPase"/>
</dbReference>
<accession>A0ABY6DDM5</accession>
<evidence type="ECO:0000313" key="4">
    <source>
        <dbReference type="EMBL" id="UXX84262.1"/>
    </source>
</evidence>
<comment type="similarity">
    <text evidence="1">Belongs to the sulfotransferase 1 family.</text>
</comment>
<organism evidence="4 5">
    <name type="scientific">Roseovarius pelagicus</name>
    <dbReference type="NCBI Taxonomy" id="2980108"/>
    <lineage>
        <taxon>Bacteria</taxon>
        <taxon>Pseudomonadati</taxon>
        <taxon>Pseudomonadota</taxon>
        <taxon>Alphaproteobacteria</taxon>
        <taxon>Rhodobacterales</taxon>
        <taxon>Roseobacteraceae</taxon>
        <taxon>Roseovarius</taxon>
    </lineage>
</organism>
<name>A0ABY6DDM5_9RHOB</name>
<keyword evidence="5" id="KW-1185">Reference proteome</keyword>
<dbReference type="PANTHER" id="PTHR11783">
    <property type="entry name" value="SULFOTRANSFERASE SULT"/>
    <property type="match status" value="1"/>
</dbReference>
<dbReference type="Pfam" id="PF00685">
    <property type="entry name" value="Sulfotransfer_1"/>
    <property type="match status" value="1"/>
</dbReference>
<evidence type="ECO:0000256" key="1">
    <source>
        <dbReference type="ARBA" id="ARBA00005771"/>
    </source>
</evidence>